<feature type="non-terminal residue" evidence="1">
    <location>
        <position position="56"/>
    </location>
</feature>
<dbReference type="Proteomes" id="UP000789901">
    <property type="component" value="Unassembled WGS sequence"/>
</dbReference>
<name>A0ABN7XPA3_GIGMA</name>
<reference evidence="1 2" key="1">
    <citation type="submission" date="2021-06" db="EMBL/GenBank/DDBJ databases">
        <authorList>
            <person name="Kallberg Y."/>
            <person name="Tangrot J."/>
            <person name="Rosling A."/>
        </authorList>
    </citation>
    <scope>NUCLEOTIDE SEQUENCE [LARGE SCALE GENOMIC DNA]</scope>
    <source>
        <strain evidence="1 2">120-4 pot B 10/14</strain>
    </source>
</reference>
<proteinExistence type="predicted"/>
<keyword evidence="2" id="KW-1185">Reference proteome</keyword>
<evidence type="ECO:0000313" key="2">
    <source>
        <dbReference type="Proteomes" id="UP000789901"/>
    </source>
</evidence>
<comment type="caution">
    <text evidence="1">The sequence shown here is derived from an EMBL/GenBank/DDBJ whole genome shotgun (WGS) entry which is preliminary data.</text>
</comment>
<gene>
    <name evidence="1" type="ORF">GMARGA_LOCUS44987</name>
</gene>
<dbReference type="EMBL" id="CAJVQB010156801">
    <property type="protein sequence ID" value="CAG8856166.1"/>
    <property type="molecule type" value="Genomic_DNA"/>
</dbReference>
<protein>
    <submittedName>
        <fullName evidence="1">36176_t:CDS:1</fullName>
    </submittedName>
</protein>
<organism evidence="1 2">
    <name type="scientific">Gigaspora margarita</name>
    <dbReference type="NCBI Taxonomy" id="4874"/>
    <lineage>
        <taxon>Eukaryota</taxon>
        <taxon>Fungi</taxon>
        <taxon>Fungi incertae sedis</taxon>
        <taxon>Mucoromycota</taxon>
        <taxon>Glomeromycotina</taxon>
        <taxon>Glomeromycetes</taxon>
        <taxon>Diversisporales</taxon>
        <taxon>Gigasporaceae</taxon>
        <taxon>Gigaspora</taxon>
    </lineage>
</organism>
<evidence type="ECO:0000313" key="1">
    <source>
        <dbReference type="EMBL" id="CAG8856166.1"/>
    </source>
</evidence>
<feature type="non-terminal residue" evidence="1">
    <location>
        <position position="1"/>
    </location>
</feature>
<accession>A0ABN7XPA3</accession>
<sequence>TRPCSDKYGCYNGYCWAGCSGALGHVNGVEWCYTSNGGGYVQCKSNNDCGSCWQCG</sequence>